<dbReference type="EMBL" id="VFOZ01000001">
    <property type="protein sequence ID" value="TQM00288.1"/>
    <property type="molecule type" value="Genomic_DNA"/>
</dbReference>
<keyword evidence="3" id="KW-1185">Reference proteome</keyword>
<proteinExistence type="predicted"/>
<dbReference type="Proteomes" id="UP000316096">
    <property type="component" value="Unassembled WGS sequence"/>
</dbReference>
<feature type="compositionally biased region" description="Basic and acidic residues" evidence="1">
    <location>
        <begin position="84"/>
        <end position="98"/>
    </location>
</feature>
<dbReference type="AlphaFoldDB" id="A0A543CTP7"/>
<evidence type="ECO:0000313" key="3">
    <source>
        <dbReference type="Proteomes" id="UP000316096"/>
    </source>
</evidence>
<reference evidence="2 3" key="1">
    <citation type="submission" date="2019-06" db="EMBL/GenBank/DDBJ databases">
        <title>Sequencing the genomes of 1000 actinobacteria strains.</title>
        <authorList>
            <person name="Klenk H.-P."/>
        </authorList>
    </citation>
    <scope>NUCLEOTIDE SEQUENCE [LARGE SCALE GENOMIC DNA]</scope>
    <source>
        <strain evidence="2 3">DSM 102200</strain>
    </source>
</reference>
<sequence>MNHRREPDSGSSGGSGGEREHHGSSPDVGHGSAETRQAGDRAFRPPPPGPQWPGREISDAERSGVPATDTQARTPLGVGTSMSRRAEKIAHREDEVGSHPHGLRGRSGRPHGGSTPERGTGVGAQEPIHEDSPHVPTGDQAG</sequence>
<comment type="caution">
    <text evidence="2">The sequence shown here is derived from an EMBL/GenBank/DDBJ whole genome shotgun (WGS) entry which is preliminary data.</text>
</comment>
<protein>
    <submittedName>
        <fullName evidence="2">Uncharacterized protein</fullName>
    </submittedName>
</protein>
<evidence type="ECO:0000256" key="1">
    <source>
        <dbReference type="SAM" id="MobiDB-lite"/>
    </source>
</evidence>
<accession>A0A543CTP7</accession>
<name>A0A543CTP7_9ACTN</name>
<organism evidence="2 3">
    <name type="scientific">Actinoallomurus bryophytorum</name>
    <dbReference type="NCBI Taxonomy" id="1490222"/>
    <lineage>
        <taxon>Bacteria</taxon>
        <taxon>Bacillati</taxon>
        <taxon>Actinomycetota</taxon>
        <taxon>Actinomycetes</taxon>
        <taxon>Streptosporangiales</taxon>
        <taxon>Thermomonosporaceae</taxon>
        <taxon>Actinoallomurus</taxon>
    </lineage>
</organism>
<feature type="region of interest" description="Disordered" evidence="1">
    <location>
        <begin position="1"/>
        <end position="142"/>
    </location>
</feature>
<dbReference type="RefSeq" id="WP_185792451.1">
    <property type="nucleotide sequence ID" value="NZ_VFOZ01000001.1"/>
</dbReference>
<gene>
    <name evidence="2" type="ORF">FB559_5999</name>
</gene>
<evidence type="ECO:0000313" key="2">
    <source>
        <dbReference type="EMBL" id="TQM00288.1"/>
    </source>
</evidence>